<reference evidence="2" key="1">
    <citation type="submission" date="2020-10" db="EMBL/GenBank/DDBJ databases">
        <title>Unveiling of a novel bifunctional photoreceptor, Dualchrome1, isolated from a cosmopolitan green alga.</title>
        <authorList>
            <person name="Suzuki S."/>
            <person name="Kawachi M."/>
        </authorList>
    </citation>
    <scope>NUCLEOTIDE SEQUENCE</scope>
    <source>
        <strain evidence="2">NIES 2893</strain>
    </source>
</reference>
<dbReference type="Proteomes" id="UP000660262">
    <property type="component" value="Unassembled WGS sequence"/>
</dbReference>
<gene>
    <name evidence="2" type="ORF">PPROV_000148100</name>
</gene>
<evidence type="ECO:0000313" key="3">
    <source>
        <dbReference type="Proteomes" id="UP000660262"/>
    </source>
</evidence>
<comment type="caution">
    <text evidence="2">The sequence shown here is derived from an EMBL/GenBank/DDBJ whole genome shotgun (WGS) entry which is preliminary data.</text>
</comment>
<name>A0A830H684_9CHLO</name>
<proteinExistence type="predicted"/>
<evidence type="ECO:0000313" key="2">
    <source>
        <dbReference type="EMBL" id="GHP02726.1"/>
    </source>
</evidence>
<feature type="compositionally biased region" description="Pro residues" evidence="1">
    <location>
        <begin position="92"/>
        <end position="103"/>
    </location>
</feature>
<evidence type="ECO:0000256" key="1">
    <source>
        <dbReference type="SAM" id="MobiDB-lite"/>
    </source>
</evidence>
<dbReference type="AlphaFoldDB" id="A0A830H684"/>
<keyword evidence="3" id="KW-1185">Reference proteome</keyword>
<organism evidence="2 3">
    <name type="scientific">Pycnococcus provasolii</name>
    <dbReference type="NCBI Taxonomy" id="41880"/>
    <lineage>
        <taxon>Eukaryota</taxon>
        <taxon>Viridiplantae</taxon>
        <taxon>Chlorophyta</taxon>
        <taxon>Pseudoscourfieldiophyceae</taxon>
        <taxon>Pseudoscourfieldiales</taxon>
        <taxon>Pycnococcaceae</taxon>
        <taxon>Pycnococcus</taxon>
    </lineage>
</organism>
<dbReference type="EMBL" id="BNJQ01000004">
    <property type="protein sequence ID" value="GHP02726.1"/>
    <property type="molecule type" value="Genomic_DNA"/>
</dbReference>
<feature type="region of interest" description="Disordered" evidence="1">
    <location>
        <begin position="83"/>
        <end position="119"/>
    </location>
</feature>
<sequence length="241" mass="26540">MATDDDDELTDWTLSFYANPSSDAPPEEKGAIFIAPNATLAELRQEIVDNNDDMADDFVFLTQKKTRISRKQENKLRLKHTIGVAPASDTPSPSPSPPPPPLSQPLASGVNNAAEPSNPPAVKFEMDVVETFDSISERIAQQRAMVQHAAQNANGVARHQRTTMPYESMQRYESSVPSVQEYANAIERLIKTCQHASERFASDPRTAPLKEEIAELASKHEALTTAITLLQETTALLEQNV</sequence>
<accession>A0A830H684</accession>
<protein>
    <submittedName>
        <fullName evidence="2">Uncharacterized protein</fullName>
    </submittedName>
</protein>